<evidence type="ECO:0000313" key="9">
    <source>
        <dbReference type="EMBL" id="HGK27433.1"/>
    </source>
</evidence>
<feature type="active site" description="Nucleophile" evidence="4 5">
    <location>
        <position position="66"/>
    </location>
</feature>
<dbReference type="PANTHER" id="PTHR11142">
    <property type="entry name" value="PSEUDOURIDYLATE SYNTHASE"/>
    <property type="match status" value="1"/>
</dbReference>
<sequence>MTDSHPPAEPPAHRGRCFRLILEFDGAAYAGWQFQPNRPTVQGALETALCQTVGRAISVTGCSRTDSGVSARNYVASFTAATRLTPERLRLALNSRLPEDIFVKTIRPAPAGFNARYAARGKVYSYLIVLGRSPLRRGHAWEFGYPLDIRRLRAAARLFPGRRDFRHFCQTRDADGICTLTRVSVRQRADEIVITVAGDRFLYKMVRRIVGALVACGSGRTTLSDIKAALAGRPHAQFQTAPARGLLLESVRYPAD</sequence>
<feature type="domain" description="Pseudouridine synthase I TruA alpha/beta" evidence="8">
    <location>
        <begin position="23"/>
        <end position="117"/>
    </location>
</feature>
<dbReference type="EC" id="5.4.99.12" evidence="4"/>
<evidence type="ECO:0000256" key="7">
    <source>
        <dbReference type="RuleBase" id="RU003792"/>
    </source>
</evidence>
<evidence type="ECO:0000256" key="3">
    <source>
        <dbReference type="ARBA" id="ARBA00023235"/>
    </source>
</evidence>
<dbReference type="InterPro" id="IPR020094">
    <property type="entry name" value="TruA/RsuA/RluB/E/F_N"/>
</dbReference>
<comment type="caution">
    <text evidence="4">Lacks conserved residue(s) required for the propagation of feature annotation.</text>
</comment>
<dbReference type="EMBL" id="DSUT01000012">
    <property type="protein sequence ID" value="HGK27433.1"/>
    <property type="molecule type" value="Genomic_DNA"/>
</dbReference>
<dbReference type="PANTHER" id="PTHR11142:SF0">
    <property type="entry name" value="TRNA PSEUDOURIDINE SYNTHASE-LIKE 1"/>
    <property type="match status" value="1"/>
</dbReference>
<dbReference type="InterPro" id="IPR020103">
    <property type="entry name" value="PsdUridine_synth_cat_dom_sf"/>
</dbReference>
<evidence type="ECO:0000256" key="2">
    <source>
        <dbReference type="ARBA" id="ARBA00022694"/>
    </source>
</evidence>
<dbReference type="PIRSF" id="PIRSF001430">
    <property type="entry name" value="tRNA_psdUrid_synth"/>
    <property type="match status" value="1"/>
</dbReference>
<dbReference type="NCBIfam" id="TIGR00071">
    <property type="entry name" value="hisT_truA"/>
    <property type="match status" value="1"/>
</dbReference>
<dbReference type="InterPro" id="IPR001406">
    <property type="entry name" value="PsdUridine_synth_TruA"/>
</dbReference>
<proteinExistence type="inferred from homology"/>
<name>A0A7C4CA36_UNCW3</name>
<dbReference type="Pfam" id="PF01416">
    <property type="entry name" value="PseudoU_synth_1"/>
    <property type="match status" value="2"/>
</dbReference>
<evidence type="ECO:0000256" key="5">
    <source>
        <dbReference type="PIRSR" id="PIRSR001430-1"/>
    </source>
</evidence>
<comment type="function">
    <text evidence="4">Formation of pseudouridine at positions 38, 39 and 40 in the anticodon stem and loop of transfer RNAs.</text>
</comment>
<comment type="caution">
    <text evidence="9">The sequence shown here is derived from an EMBL/GenBank/DDBJ whole genome shotgun (WGS) entry which is preliminary data.</text>
</comment>
<dbReference type="SUPFAM" id="SSF55120">
    <property type="entry name" value="Pseudouridine synthase"/>
    <property type="match status" value="1"/>
</dbReference>
<evidence type="ECO:0000259" key="8">
    <source>
        <dbReference type="Pfam" id="PF01416"/>
    </source>
</evidence>
<dbReference type="FunFam" id="3.30.70.580:FF:000001">
    <property type="entry name" value="tRNA pseudouridine synthase A"/>
    <property type="match status" value="1"/>
</dbReference>
<dbReference type="CDD" id="cd02570">
    <property type="entry name" value="PseudoU_synth_EcTruA"/>
    <property type="match status" value="1"/>
</dbReference>
<accession>A0A7C4CA36</accession>
<dbReference type="InterPro" id="IPR020095">
    <property type="entry name" value="PsdUridine_synth_TruA_C"/>
</dbReference>
<comment type="similarity">
    <text evidence="1 4 7">Belongs to the tRNA pseudouridine synthase TruA family.</text>
</comment>
<comment type="subunit">
    <text evidence="4">Homodimer.</text>
</comment>
<feature type="binding site" evidence="4 6">
    <location>
        <position position="124"/>
    </location>
    <ligand>
        <name>substrate</name>
    </ligand>
</feature>
<evidence type="ECO:0000256" key="4">
    <source>
        <dbReference type="HAMAP-Rule" id="MF_00171"/>
    </source>
</evidence>
<dbReference type="HAMAP" id="MF_00171">
    <property type="entry name" value="TruA"/>
    <property type="match status" value="1"/>
</dbReference>
<dbReference type="GO" id="GO:0160147">
    <property type="term" value="F:tRNA pseudouridine(38-40) synthase activity"/>
    <property type="evidence" value="ECO:0007669"/>
    <property type="project" value="UniProtKB-EC"/>
</dbReference>
<dbReference type="InterPro" id="IPR020097">
    <property type="entry name" value="PsdUridine_synth_TruA_a/b_dom"/>
</dbReference>
<dbReference type="GO" id="GO:0003723">
    <property type="term" value="F:RNA binding"/>
    <property type="evidence" value="ECO:0007669"/>
    <property type="project" value="InterPro"/>
</dbReference>
<organism evidence="9">
    <name type="scientific">candidate division WOR-3 bacterium</name>
    <dbReference type="NCBI Taxonomy" id="2052148"/>
    <lineage>
        <taxon>Bacteria</taxon>
        <taxon>Bacteria division WOR-3</taxon>
    </lineage>
</organism>
<evidence type="ECO:0000256" key="1">
    <source>
        <dbReference type="ARBA" id="ARBA00009375"/>
    </source>
</evidence>
<dbReference type="GO" id="GO:0031119">
    <property type="term" value="P:tRNA pseudouridine synthesis"/>
    <property type="evidence" value="ECO:0007669"/>
    <property type="project" value="UniProtKB-UniRule"/>
</dbReference>
<dbReference type="AlphaFoldDB" id="A0A7C4CA36"/>
<evidence type="ECO:0000256" key="6">
    <source>
        <dbReference type="PIRSR" id="PIRSR001430-2"/>
    </source>
</evidence>
<comment type="catalytic activity">
    <reaction evidence="4 7">
        <text>uridine(38/39/40) in tRNA = pseudouridine(38/39/40) in tRNA</text>
        <dbReference type="Rhea" id="RHEA:22376"/>
        <dbReference type="Rhea" id="RHEA-COMP:10085"/>
        <dbReference type="Rhea" id="RHEA-COMP:10087"/>
        <dbReference type="ChEBI" id="CHEBI:65314"/>
        <dbReference type="ChEBI" id="CHEBI:65315"/>
        <dbReference type="EC" id="5.4.99.12"/>
    </reaction>
</comment>
<keyword evidence="2 4" id="KW-0819">tRNA processing</keyword>
<reference evidence="9" key="1">
    <citation type="journal article" date="2020" name="mSystems">
        <title>Genome- and Community-Level Interaction Insights into Carbon Utilization and Element Cycling Functions of Hydrothermarchaeota in Hydrothermal Sediment.</title>
        <authorList>
            <person name="Zhou Z."/>
            <person name="Liu Y."/>
            <person name="Xu W."/>
            <person name="Pan J."/>
            <person name="Luo Z.H."/>
            <person name="Li M."/>
        </authorList>
    </citation>
    <scope>NUCLEOTIDE SEQUENCE [LARGE SCALE GENOMIC DNA]</scope>
    <source>
        <strain evidence="9">SpSt-488</strain>
    </source>
</reference>
<dbReference type="Gene3D" id="3.30.70.660">
    <property type="entry name" value="Pseudouridine synthase I, catalytic domain, C-terminal subdomain"/>
    <property type="match status" value="1"/>
</dbReference>
<keyword evidence="3 4" id="KW-0413">Isomerase</keyword>
<gene>
    <name evidence="4 9" type="primary">truA</name>
    <name evidence="9" type="ORF">ENS41_00565</name>
</gene>
<feature type="domain" description="Pseudouridine synthase I TruA alpha/beta" evidence="8">
    <location>
        <begin position="155"/>
        <end position="254"/>
    </location>
</feature>
<dbReference type="Gene3D" id="3.30.70.580">
    <property type="entry name" value="Pseudouridine synthase I, catalytic domain, N-terminal subdomain"/>
    <property type="match status" value="1"/>
</dbReference>
<protein>
    <recommendedName>
        <fullName evidence="4">tRNA pseudouridine synthase A</fullName>
        <ecNumber evidence="4">5.4.99.12</ecNumber>
    </recommendedName>
    <alternativeName>
        <fullName evidence="4">tRNA pseudouridine(38-40) synthase</fullName>
    </alternativeName>
    <alternativeName>
        <fullName evidence="4">tRNA pseudouridylate synthase I</fullName>
    </alternativeName>
    <alternativeName>
        <fullName evidence="4">tRNA-uridine isomerase I</fullName>
    </alternativeName>
</protein>